<dbReference type="InterPro" id="IPR050401">
    <property type="entry name" value="Cyclic_nucleotide_synthase"/>
</dbReference>
<dbReference type="Proteomes" id="UP000693970">
    <property type="component" value="Unassembled WGS sequence"/>
</dbReference>
<feature type="transmembrane region" description="Helical" evidence="4">
    <location>
        <begin position="478"/>
        <end position="498"/>
    </location>
</feature>
<feature type="domain" description="Guanylate cyclase" evidence="5">
    <location>
        <begin position="582"/>
        <end position="716"/>
    </location>
</feature>
<feature type="region of interest" description="Disordered" evidence="3">
    <location>
        <begin position="25"/>
        <end position="71"/>
    </location>
</feature>
<evidence type="ECO:0000256" key="4">
    <source>
        <dbReference type="SAM" id="Phobius"/>
    </source>
</evidence>
<dbReference type="PANTHER" id="PTHR11920">
    <property type="entry name" value="GUANYLYL CYCLASE"/>
    <property type="match status" value="1"/>
</dbReference>
<dbReference type="GO" id="GO:0001653">
    <property type="term" value="F:peptide receptor activity"/>
    <property type="evidence" value="ECO:0007669"/>
    <property type="project" value="TreeGrafter"/>
</dbReference>
<reference evidence="8" key="1">
    <citation type="journal article" date="2021" name="Sci. Rep.">
        <title>Diploid genomic architecture of Nitzschia inconspicua, an elite biomass production diatom.</title>
        <authorList>
            <person name="Oliver A."/>
            <person name="Podell S."/>
            <person name="Pinowska A."/>
            <person name="Traller J.C."/>
            <person name="Smith S.R."/>
            <person name="McClure R."/>
            <person name="Beliaev A."/>
            <person name="Bohutskyi P."/>
            <person name="Hill E.A."/>
            <person name="Rabines A."/>
            <person name="Zheng H."/>
            <person name="Allen L.Z."/>
            <person name="Kuo A."/>
            <person name="Grigoriev I.V."/>
            <person name="Allen A.E."/>
            <person name="Hazlebeck D."/>
            <person name="Allen E.E."/>
        </authorList>
    </citation>
    <scope>NUCLEOTIDE SEQUENCE</scope>
    <source>
        <strain evidence="8">Hildebrandi</strain>
    </source>
</reference>
<dbReference type="AlphaFoldDB" id="A0A9K3LNY8"/>
<keyword evidence="2" id="KW-0456">Lyase</keyword>
<keyword evidence="4" id="KW-0472">Membrane</keyword>
<protein>
    <submittedName>
        <fullName evidence="8">Adenylate/guanylate cyclase</fullName>
    </submittedName>
</protein>
<feature type="domain" description="PDEase" evidence="6">
    <location>
        <begin position="807"/>
        <end position="1033"/>
    </location>
</feature>
<proteinExistence type="predicted"/>
<dbReference type="InterPro" id="IPR001054">
    <property type="entry name" value="A/G_cyclase"/>
</dbReference>
<dbReference type="EMBL" id="JAGRRH010000013">
    <property type="protein sequence ID" value="KAG7359367.1"/>
    <property type="molecule type" value="Genomic_DNA"/>
</dbReference>
<dbReference type="PANTHER" id="PTHR11920:SF335">
    <property type="entry name" value="GUANYLATE CYCLASE"/>
    <property type="match status" value="1"/>
</dbReference>
<dbReference type="GO" id="GO:0004383">
    <property type="term" value="F:guanylate cyclase activity"/>
    <property type="evidence" value="ECO:0007669"/>
    <property type="project" value="TreeGrafter"/>
</dbReference>
<dbReference type="GO" id="GO:0004016">
    <property type="term" value="F:adenylate cyclase activity"/>
    <property type="evidence" value="ECO:0007669"/>
    <property type="project" value="TreeGrafter"/>
</dbReference>
<evidence type="ECO:0000313" key="9">
    <source>
        <dbReference type="Proteomes" id="UP000693970"/>
    </source>
</evidence>
<gene>
    <name evidence="8" type="ORF">IV203_025133</name>
    <name evidence="7" type="ORF">IV203_034465</name>
</gene>
<dbReference type="GO" id="GO:0004114">
    <property type="term" value="F:3',5'-cyclic-nucleotide phosphodiesterase activity"/>
    <property type="evidence" value="ECO:0007669"/>
    <property type="project" value="InterPro"/>
</dbReference>
<dbReference type="EMBL" id="JAGRRH010000008">
    <property type="protein sequence ID" value="KAG7365692.1"/>
    <property type="molecule type" value="Genomic_DNA"/>
</dbReference>
<evidence type="ECO:0000259" key="5">
    <source>
        <dbReference type="PROSITE" id="PS50125"/>
    </source>
</evidence>
<sequence length="1188" mass="132204">MELENQGEGSNSAILDAIIKMDQELGDEQASVDSDSDRDVNSSSNDTGVSPSTDLSTSRGAEVGQEDGDSGVMSIAHTENKAVLVWKLVMIFVLLASTVAGAITVFLYVSHEEQASFEAAFSDNSLKLFEAIGGSLDIKLAAVDSFVTAIVSDAKARNQTWPFVTVPDFAKRASKIRGLSYALSVTQFQILRNDRDRRIWEDSYVRENDGWVQEGIDVQRSDPSFQQDDSVFDYVPHAHSSIWYGSVDNVVPSNSAPYTPTWQSYPVFPSPYNSNMIMSPMRGSAIKASMASHEVTISRVLNKIESDDPNSPDFVRAVNEWNEVHVGMDSEATEPLVQFLYPIIVGNDDSYQVPMNQMHPDNSTVVAFMATSFFWRSLLERILPEGQRGLAVVFHNECGQTFTYRIDGASAIFKGEGDLHNPKFNEMGETLQVSQLVDAADEATTYSGLPLSKDHCPYSLSIYPSTTFESQFKSNNPIIFTMSAVAIFVFTALVFLAYDRLVAVRQAKVMKSAVQSNAIVSSLFPSKYRERLYNDALQSSKAVGNGGSYVPSKARLKNFLREGNEDGGSAGQPIADLFTDCTVMFADIANFTAWSSAREPGQVFTLLETVYGAFDKIAARRGVFKIETIGDCYVAVTGLPEPRKDHAVVMVKFAIDCRDEFVEVTRLLEVSLGPDTADLGLRIGLHSGAVTAGVLRGQKSRFQLFGDTVNTAARMESTGMVNRIQISHTTATLLEEAKKGQWVKPREDQIQAKGKGLLQTYFVEPKSHNNGSKGSTENDKDVTIEDDMNGALPTKIARLVSWNADVLSRELVKVIQARHGRGLALDSRKVEWAEPSDAMVIQEVKEVIMLPPFDASVQVSDDSSLKLEEEVRTQLHDYVYSVAKLYNKNPFHNFEHASHVTMSVAKLLSRIVAPDYFFEEESKSSHGMAASTLHDHTYGITSDPLTQFACIFSALIHDCDHPGVPNNQLVKEGNEIAKLYQGKSVAEQNSVNLAWDLLRDPRYAALRNAICGSQEEEQRFRQLVVNAVMATDIMDKDLKKLRDDRWDAAFHKENRLNDILQVNRKATIVIEHLIQASDVAHTMQHWHVYIKWNERLFKELLCAYQAGRSDVNPANFWYDGELGFFDFYIIPLAKKLSECGVFGVSSDEYLTYAMENRREWEKKGKRIVAAYMAGYGSLPSEMITKDTQ</sequence>
<evidence type="ECO:0000256" key="2">
    <source>
        <dbReference type="ARBA" id="ARBA00023239"/>
    </source>
</evidence>
<keyword evidence="4" id="KW-0812">Transmembrane</keyword>
<dbReference type="GO" id="GO:0035556">
    <property type="term" value="P:intracellular signal transduction"/>
    <property type="evidence" value="ECO:0007669"/>
    <property type="project" value="InterPro"/>
</dbReference>
<dbReference type="CDD" id="cd07302">
    <property type="entry name" value="CHD"/>
    <property type="match status" value="1"/>
</dbReference>
<organism evidence="8 9">
    <name type="scientific">Nitzschia inconspicua</name>
    <dbReference type="NCBI Taxonomy" id="303405"/>
    <lineage>
        <taxon>Eukaryota</taxon>
        <taxon>Sar</taxon>
        <taxon>Stramenopiles</taxon>
        <taxon>Ochrophyta</taxon>
        <taxon>Bacillariophyta</taxon>
        <taxon>Bacillariophyceae</taxon>
        <taxon>Bacillariophycidae</taxon>
        <taxon>Bacillariales</taxon>
        <taxon>Bacillariaceae</taxon>
        <taxon>Nitzschia</taxon>
    </lineage>
</organism>
<keyword evidence="4" id="KW-1133">Transmembrane helix</keyword>
<dbReference type="PROSITE" id="PS51845">
    <property type="entry name" value="PDEASE_I_2"/>
    <property type="match status" value="1"/>
</dbReference>
<dbReference type="InterPro" id="IPR002073">
    <property type="entry name" value="PDEase_catalytic_dom"/>
</dbReference>
<evidence type="ECO:0000313" key="7">
    <source>
        <dbReference type="EMBL" id="KAG7359367.1"/>
    </source>
</evidence>
<evidence type="ECO:0000259" key="6">
    <source>
        <dbReference type="PROSITE" id="PS51845"/>
    </source>
</evidence>
<evidence type="ECO:0000256" key="3">
    <source>
        <dbReference type="SAM" id="MobiDB-lite"/>
    </source>
</evidence>
<dbReference type="GO" id="GO:0007168">
    <property type="term" value="P:receptor guanylyl cyclase signaling pathway"/>
    <property type="evidence" value="ECO:0007669"/>
    <property type="project" value="TreeGrafter"/>
</dbReference>
<comment type="caution">
    <text evidence="8">The sequence shown here is derived from an EMBL/GenBank/DDBJ whole genome shotgun (WGS) entry which is preliminary data.</text>
</comment>
<dbReference type="PROSITE" id="PS50125">
    <property type="entry name" value="GUANYLATE_CYCLASE_2"/>
    <property type="match status" value="1"/>
</dbReference>
<keyword evidence="9" id="KW-1185">Reference proteome</keyword>
<dbReference type="GO" id="GO:0000166">
    <property type="term" value="F:nucleotide binding"/>
    <property type="evidence" value="ECO:0007669"/>
    <property type="project" value="UniProtKB-KW"/>
</dbReference>
<name>A0A9K3LNY8_9STRA</name>
<reference evidence="8" key="2">
    <citation type="submission" date="2021-04" db="EMBL/GenBank/DDBJ databases">
        <authorList>
            <person name="Podell S."/>
        </authorList>
    </citation>
    <scope>NUCLEOTIDE SEQUENCE</scope>
    <source>
        <strain evidence="8">Hildebrandi</strain>
    </source>
</reference>
<evidence type="ECO:0000313" key="8">
    <source>
        <dbReference type="EMBL" id="KAG7365692.1"/>
    </source>
</evidence>
<dbReference type="SMART" id="SM00044">
    <property type="entry name" value="CYCc"/>
    <property type="match status" value="1"/>
</dbReference>
<dbReference type="Pfam" id="PF00211">
    <property type="entry name" value="Guanylate_cyc"/>
    <property type="match status" value="1"/>
</dbReference>
<dbReference type="InterPro" id="IPR003607">
    <property type="entry name" value="HD/PDEase_dom"/>
</dbReference>
<dbReference type="OrthoDB" id="39239at2759"/>
<keyword evidence="1" id="KW-0547">Nucleotide-binding</keyword>
<feature type="compositionally biased region" description="Polar residues" evidence="3">
    <location>
        <begin position="47"/>
        <end position="59"/>
    </location>
</feature>
<accession>A0A9K3LNY8</accession>
<dbReference type="Pfam" id="PF00233">
    <property type="entry name" value="PDEase_I"/>
    <property type="match status" value="1"/>
</dbReference>
<evidence type="ECO:0000256" key="1">
    <source>
        <dbReference type="ARBA" id="ARBA00022741"/>
    </source>
</evidence>
<dbReference type="GO" id="GO:0005886">
    <property type="term" value="C:plasma membrane"/>
    <property type="evidence" value="ECO:0007669"/>
    <property type="project" value="TreeGrafter"/>
</dbReference>
<feature type="transmembrane region" description="Helical" evidence="4">
    <location>
        <begin position="83"/>
        <end position="109"/>
    </location>
</feature>
<dbReference type="SMART" id="SM00471">
    <property type="entry name" value="HDc"/>
    <property type="match status" value="1"/>
</dbReference>